<feature type="domain" description="Fido" evidence="1">
    <location>
        <begin position="7"/>
        <end position="126"/>
    </location>
</feature>
<dbReference type="EMBL" id="UFTJ01000001">
    <property type="protein sequence ID" value="SSZ46991.1"/>
    <property type="molecule type" value="Genomic_DNA"/>
</dbReference>
<dbReference type="InterPro" id="IPR003812">
    <property type="entry name" value="Fido"/>
</dbReference>
<dbReference type="GO" id="GO:0016301">
    <property type="term" value="F:kinase activity"/>
    <property type="evidence" value="ECO:0007669"/>
    <property type="project" value="InterPro"/>
</dbReference>
<evidence type="ECO:0000313" key="3">
    <source>
        <dbReference type="EMBL" id="VDH03594.1"/>
    </source>
</evidence>
<reference evidence="2 4" key="1">
    <citation type="submission" date="2018-06" db="EMBL/GenBank/DDBJ databases">
        <authorList>
            <consortium name="Pathogen Informatics"/>
            <person name="Doyle S."/>
        </authorList>
    </citation>
    <scope>NUCLEOTIDE SEQUENCE [LARGE SCALE GENOMIC DNA]</scope>
    <source>
        <strain evidence="2 4">NCTC11661</strain>
    </source>
</reference>
<dbReference type="EMBL" id="UYIV01000001">
    <property type="protein sequence ID" value="VDH03594.1"/>
    <property type="molecule type" value="Genomic_DNA"/>
</dbReference>
<gene>
    <name evidence="2" type="ORF">NCTC11661_00654</name>
    <name evidence="3" type="ORF">NCTC12929_00980</name>
</gene>
<dbReference type="PANTHER" id="PTHR39426">
    <property type="entry name" value="HOMOLOGY TO DEATH-ON-CURING PROTEIN OF PHAGE P1"/>
    <property type="match status" value="1"/>
</dbReference>
<evidence type="ECO:0000313" key="2">
    <source>
        <dbReference type="EMBL" id="SSZ46991.1"/>
    </source>
</evidence>
<dbReference type="Gene3D" id="1.20.120.1870">
    <property type="entry name" value="Fic/DOC protein, Fido domain"/>
    <property type="match status" value="1"/>
</dbReference>
<dbReference type="SUPFAM" id="SSF140931">
    <property type="entry name" value="Fic-like"/>
    <property type="match status" value="1"/>
</dbReference>
<dbReference type="PROSITE" id="PS51459">
    <property type="entry name" value="FIDO"/>
    <property type="match status" value="1"/>
</dbReference>
<dbReference type="InterPro" id="IPR053737">
    <property type="entry name" value="Type_II_TA_Toxin"/>
</dbReference>
<dbReference type="Proteomes" id="UP000270205">
    <property type="component" value="Unassembled WGS sequence"/>
</dbReference>
<sequence length="158" mass="18359">MLTLIYPKIEDIIEKHDEIIKISGGLNGVKNIGYLESPLSFVQENDYYPKFEDKLTHLVFSINKNHAFEDGNKRTSIAIGAMFLEFNGFGYIVGKFIREMENISVLVADNFIDKSLLNEIIYSIIFEDDYSEELKLKIISVMTVFEERKNDTYDDDFF</sequence>
<dbReference type="AlphaFoldDB" id="A0A376BZT6"/>
<evidence type="ECO:0000313" key="4">
    <source>
        <dbReference type="Proteomes" id="UP000255515"/>
    </source>
</evidence>
<dbReference type="RefSeq" id="WP_002661864.1">
    <property type="nucleotide sequence ID" value="NZ_UFTJ01000001.1"/>
</dbReference>
<accession>A0A376BZT6</accession>
<dbReference type="Pfam" id="PF02661">
    <property type="entry name" value="Fic"/>
    <property type="match status" value="1"/>
</dbReference>
<dbReference type="InterPro" id="IPR006440">
    <property type="entry name" value="Doc"/>
</dbReference>
<evidence type="ECO:0000313" key="5">
    <source>
        <dbReference type="Proteomes" id="UP000270205"/>
    </source>
</evidence>
<name>A0A376BZT6_9FLAO</name>
<dbReference type="Proteomes" id="UP000255515">
    <property type="component" value="Unassembled WGS sequence"/>
</dbReference>
<dbReference type="PANTHER" id="PTHR39426:SF1">
    <property type="entry name" value="HOMOLOGY TO DEATH-ON-CURING PROTEIN OF PHAGE P1"/>
    <property type="match status" value="1"/>
</dbReference>
<protein>
    <submittedName>
        <fullName evidence="2">Death-on-curing family protein</fullName>
    </submittedName>
</protein>
<proteinExistence type="predicted"/>
<evidence type="ECO:0000259" key="1">
    <source>
        <dbReference type="PROSITE" id="PS51459"/>
    </source>
</evidence>
<organism evidence="2 4">
    <name type="scientific">Bergeyella zoohelcum</name>
    <dbReference type="NCBI Taxonomy" id="1015"/>
    <lineage>
        <taxon>Bacteria</taxon>
        <taxon>Pseudomonadati</taxon>
        <taxon>Bacteroidota</taxon>
        <taxon>Flavobacteriia</taxon>
        <taxon>Flavobacteriales</taxon>
        <taxon>Weeksellaceae</taxon>
        <taxon>Bergeyella</taxon>
    </lineage>
</organism>
<reference evidence="3 5" key="2">
    <citation type="submission" date="2018-11" db="EMBL/GenBank/DDBJ databases">
        <authorList>
            <consortium name="Pathogen Informatics"/>
        </authorList>
    </citation>
    <scope>NUCLEOTIDE SEQUENCE [LARGE SCALE GENOMIC DNA]</scope>
    <source>
        <strain evidence="3 5">NCTC12929</strain>
    </source>
</reference>
<dbReference type="NCBIfam" id="TIGR01550">
    <property type="entry name" value="DOC_P1"/>
    <property type="match status" value="1"/>
</dbReference>
<dbReference type="InterPro" id="IPR036597">
    <property type="entry name" value="Fido-like_dom_sf"/>
</dbReference>